<organism evidence="1 2">
    <name type="scientific">Gossypium australe</name>
    <dbReference type="NCBI Taxonomy" id="47621"/>
    <lineage>
        <taxon>Eukaryota</taxon>
        <taxon>Viridiplantae</taxon>
        <taxon>Streptophyta</taxon>
        <taxon>Embryophyta</taxon>
        <taxon>Tracheophyta</taxon>
        <taxon>Spermatophyta</taxon>
        <taxon>Magnoliopsida</taxon>
        <taxon>eudicotyledons</taxon>
        <taxon>Gunneridae</taxon>
        <taxon>Pentapetalae</taxon>
        <taxon>rosids</taxon>
        <taxon>malvids</taxon>
        <taxon>Malvales</taxon>
        <taxon>Malvaceae</taxon>
        <taxon>Malvoideae</taxon>
        <taxon>Gossypium</taxon>
    </lineage>
</organism>
<dbReference type="Proteomes" id="UP000325315">
    <property type="component" value="Unassembled WGS sequence"/>
</dbReference>
<reference evidence="2" key="1">
    <citation type="journal article" date="2019" name="Plant Biotechnol. J.">
        <title>Genome sequencing of the Australian wild diploid species Gossypium australe highlights disease resistance and delayed gland morphogenesis.</title>
        <authorList>
            <person name="Cai Y."/>
            <person name="Cai X."/>
            <person name="Wang Q."/>
            <person name="Wang P."/>
            <person name="Zhang Y."/>
            <person name="Cai C."/>
            <person name="Xu Y."/>
            <person name="Wang K."/>
            <person name="Zhou Z."/>
            <person name="Wang C."/>
            <person name="Geng S."/>
            <person name="Li B."/>
            <person name="Dong Q."/>
            <person name="Hou Y."/>
            <person name="Wang H."/>
            <person name="Ai P."/>
            <person name="Liu Z."/>
            <person name="Yi F."/>
            <person name="Sun M."/>
            <person name="An G."/>
            <person name="Cheng J."/>
            <person name="Zhang Y."/>
            <person name="Shi Q."/>
            <person name="Xie Y."/>
            <person name="Shi X."/>
            <person name="Chang Y."/>
            <person name="Huang F."/>
            <person name="Chen Y."/>
            <person name="Hong S."/>
            <person name="Mi L."/>
            <person name="Sun Q."/>
            <person name="Zhang L."/>
            <person name="Zhou B."/>
            <person name="Peng R."/>
            <person name="Zhang X."/>
            <person name="Liu F."/>
        </authorList>
    </citation>
    <scope>NUCLEOTIDE SEQUENCE [LARGE SCALE GENOMIC DNA]</scope>
    <source>
        <strain evidence="2">cv. PA1801</strain>
    </source>
</reference>
<proteinExistence type="predicted"/>
<evidence type="ECO:0000313" key="1">
    <source>
        <dbReference type="EMBL" id="KAA3469053.1"/>
    </source>
</evidence>
<protein>
    <submittedName>
        <fullName evidence="1">Putative Transposon TX1</fullName>
    </submittedName>
</protein>
<dbReference type="OrthoDB" id="1938551at2759"/>
<keyword evidence="2" id="KW-1185">Reference proteome</keyword>
<comment type="caution">
    <text evidence="1">The sequence shown here is derived from an EMBL/GenBank/DDBJ whole genome shotgun (WGS) entry which is preliminary data.</text>
</comment>
<evidence type="ECO:0000313" key="2">
    <source>
        <dbReference type="Proteomes" id="UP000325315"/>
    </source>
</evidence>
<name>A0A5B6VJ05_9ROSI</name>
<sequence length="170" mass="19121">MLAYFGQEVYAQCCAWFANREFPNKFNETIVLLNPKKNRPSCMKDLLRIALCNVLYKIMAKVLSNKLKKSITDNNLIAFEFIHYLRNKGRGGSVSYYGGPKLVVISMEFQSIGEHRMSHTYCLRMKYSAIAFISVLLNLPMVGNSTGANADLVYMVSSKPPLLEGCTSAD</sequence>
<dbReference type="AlphaFoldDB" id="A0A5B6VJ05"/>
<dbReference type="EMBL" id="SMMG02000006">
    <property type="protein sequence ID" value="KAA3469053.1"/>
    <property type="molecule type" value="Genomic_DNA"/>
</dbReference>
<gene>
    <name evidence="1" type="ORF">EPI10_014886</name>
</gene>
<accession>A0A5B6VJ05</accession>